<evidence type="ECO:0000256" key="2">
    <source>
        <dbReference type="ARBA" id="ARBA00020364"/>
    </source>
</evidence>
<reference evidence="8 9" key="1">
    <citation type="submission" date="2021-06" db="EMBL/GenBank/DDBJ databases">
        <authorList>
            <person name="Palmer J.M."/>
        </authorList>
    </citation>
    <scope>NUCLEOTIDE SEQUENCE [LARGE SCALE GENOMIC DNA]</scope>
    <source>
        <strain evidence="8 9">GA_2019</strain>
        <tissue evidence="8">Muscle</tissue>
    </source>
</reference>
<dbReference type="SMART" id="SM00360">
    <property type="entry name" value="RRM"/>
    <property type="match status" value="1"/>
</dbReference>
<dbReference type="InterPro" id="IPR000504">
    <property type="entry name" value="RRM_dom"/>
</dbReference>
<keyword evidence="4 6" id="KW-0694">RNA-binding</keyword>
<dbReference type="Gene3D" id="3.30.70.330">
    <property type="match status" value="1"/>
</dbReference>
<comment type="subcellular location">
    <subcellularLocation>
        <location evidence="1">Nucleus</location>
    </subcellularLocation>
</comment>
<organism evidence="8 9">
    <name type="scientific">Goodea atripinnis</name>
    <dbReference type="NCBI Taxonomy" id="208336"/>
    <lineage>
        <taxon>Eukaryota</taxon>
        <taxon>Metazoa</taxon>
        <taxon>Chordata</taxon>
        <taxon>Craniata</taxon>
        <taxon>Vertebrata</taxon>
        <taxon>Euteleostomi</taxon>
        <taxon>Actinopterygii</taxon>
        <taxon>Neopterygii</taxon>
        <taxon>Teleostei</taxon>
        <taxon>Neoteleostei</taxon>
        <taxon>Acanthomorphata</taxon>
        <taxon>Ovalentaria</taxon>
        <taxon>Atherinomorphae</taxon>
        <taxon>Cyprinodontiformes</taxon>
        <taxon>Goodeidae</taxon>
        <taxon>Goodea</taxon>
    </lineage>
</organism>
<dbReference type="SUPFAM" id="SSF54928">
    <property type="entry name" value="RNA-binding domain, RBD"/>
    <property type="match status" value="1"/>
</dbReference>
<gene>
    <name evidence="8" type="ORF">GOODEAATRI_026309</name>
</gene>
<evidence type="ECO:0000256" key="6">
    <source>
        <dbReference type="PROSITE-ProRule" id="PRU00176"/>
    </source>
</evidence>
<evidence type="ECO:0000256" key="3">
    <source>
        <dbReference type="ARBA" id="ARBA00022737"/>
    </source>
</evidence>
<dbReference type="InterPro" id="IPR045164">
    <property type="entry name" value="RBM41/RNPC3"/>
</dbReference>
<dbReference type="InterPro" id="IPR012677">
    <property type="entry name" value="Nucleotide-bd_a/b_plait_sf"/>
</dbReference>
<dbReference type="PROSITE" id="PS50102">
    <property type="entry name" value="RRM"/>
    <property type="match status" value="1"/>
</dbReference>
<evidence type="ECO:0000256" key="5">
    <source>
        <dbReference type="ARBA" id="ARBA00023242"/>
    </source>
</evidence>
<keyword evidence="9" id="KW-1185">Reference proteome</keyword>
<dbReference type="CDD" id="cd12238">
    <property type="entry name" value="RRM1_RBM40_like"/>
    <property type="match status" value="1"/>
</dbReference>
<keyword evidence="3" id="KW-0677">Repeat</keyword>
<dbReference type="InterPro" id="IPR035979">
    <property type="entry name" value="RBD_domain_sf"/>
</dbReference>
<sequence length="181" mass="20900">MTLPSRRRQQCSEMYLGCPKKREEDLPEDLLVYRELEEEMGENEDLAKTNRSRTLLVRHLPAELNQDEKEELLKYFGAESVRVFSTRGRLKHAAFATFKSEKMAAKALSRLHQLQILNQTLIVEFASGQDNFTVLKDPPVSDGYVFPVGKSPHPSYVISVKPISSPFFLMLNYLPLWGRRR</sequence>
<dbReference type="EMBL" id="JAHRIO010063206">
    <property type="protein sequence ID" value="MEQ2179554.1"/>
    <property type="molecule type" value="Genomic_DNA"/>
</dbReference>
<protein>
    <recommendedName>
        <fullName evidence="2">RNA-binding region-containing protein 3</fullName>
    </recommendedName>
</protein>
<accession>A0ABV0P7X8</accession>
<dbReference type="InterPro" id="IPR034147">
    <property type="entry name" value="RBM40_RRM1"/>
</dbReference>
<evidence type="ECO:0000256" key="4">
    <source>
        <dbReference type="ARBA" id="ARBA00022884"/>
    </source>
</evidence>
<evidence type="ECO:0000256" key="1">
    <source>
        <dbReference type="ARBA" id="ARBA00004123"/>
    </source>
</evidence>
<name>A0ABV0P7X8_9TELE</name>
<dbReference type="Pfam" id="PF00076">
    <property type="entry name" value="RRM_1"/>
    <property type="match status" value="1"/>
</dbReference>
<dbReference type="Proteomes" id="UP001476798">
    <property type="component" value="Unassembled WGS sequence"/>
</dbReference>
<dbReference type="PANTHER" id="PTHR16105">
    <property type="entry name" value="RNA-BINDING REGION-CONTAINING PROTEIN 3"/>
    <property type="match status" value="1"/>
</dbReference>
<keyword evidence="5" id="KW-0539">Nucleus</keyword>
<dbReference type="PANTHER" id="PTHR16105:SF0">
    <property type="entry name" value="RNA-BINDING REGION-CONTAINING PROTEIN 3"/>
    <property type="match status" value="1"/>
</dbReference>
<evidence type="ECO:0000259" key="7">
    <source>
        <dbReference type="PROSITE" id="PS50102"/>
    </source>
</evidence>
<evidence type="ECO:0000313" key="9">
    <source>
        <dbReference type="Proteomes" id="UP001476798"/>
    </source>
</evidence>
<proteinExistence type="predicted"/>
<comment type="caution">
    <text evidence="8">The sequence shown here is derived from an EMBL/GenBank/DDBJ whole genome shotgun (WGS) entry which is preliminary data.</text>
</comment>
<feature type="domain" description="RRM" evidence="7">
    <location>
        <begin position="53"/>
        <end position="128"/>
    </location>
</feature>
<evidence type="ECO:0000313" key="8">
    <source>
        <dbReference type="EMBL" id="MEQ2179554.1"/>
    </source>
</evidence>